<feature type="region of interest" description="Disordered" evidence="1">
    <location>
        <begin position="1"/>
        <end position="31"/>
    </location>
</feature>
<evidence type="ECO:0000313" key="2">
    <source>
        <dbReference type="EMBL" id="JAD63830.1"/>
    </source>
</evidence>
<reference evidence="2" key="2">
    <citation type="journal article" date="2015" name="Data Brief">
        <title>Shoot transcriptome of the giant reed, Arundo donax.</title>
        <authorList>
            <person name="Barrero R.A."/>
            <person name="Guerrero F.D."/>
            <person name="Moolhuijzen P."/>
            <person name="Goolsby J.A."/>
            <person name="Tidwell J."/>
            <person name="Bellgard S.E."/>
            <person name="Bellgard M.I."/>
        </authorList>
    </citation>
    <scope>NUCLEOTIDE SEQUENCE</scope>
    <source>
        <tissue evidence="2">Shoot tissue taken approximately 20 cm above the soil surface</tissue>
    </source>
</reference>
<name>A0A0A9BRS5_ARUDO</name>
<reference evidence="2" key="1">
    <citation type="submission" date="2014-09" db="EMBL/GenBank/DDBJ databases">
        <authorList>
            <person name="Magalhaes I.L.F."/>
            <person name="Oliveira U."/>
            <person name="Santos F.R."/>
            <person name="Vidigal T.H.D.A."/>
            <person name="Brescovit A.D."/>
            <person name="Santos A.J."/>
        </authorList>
    </citation>
    <scope>NUCLEOTIDE SEQUENCE</scope>
    <source>
        <tissue evidence="2">Shoot tissue taken approximately 20 cm above the soil surface</tissue>
    </source>
</reference>
<organism evidence="2">
    <name type="scientific">Arundo donax</name>
    <name type="common">Giant reed</name>
    <name type="synonym">Donax arundinaceus</name>
    <dbReference type="NCBI Taxonomy" id="35708"/>
    <lineage>
        <taxon>Eukaryota</taxon>
        <taxon>Viridiplantae</taxon>
        <taxon>Streptophyta</taxon>
        <taxon>Embryophyta</taxon>
        <taxon>Tracheophyta</taxon>
        <taxon>Spermatophyta</taxon>
        <taxon>Magnoliopsida</taxon>
        <taxon>Liliopsida</taxon>
        <taxon>Poales</taxon>
        <taxon>Poaceae</taxon>
        <taxon>PACMAD clade</taxon>
        <taxon>Arundinoideae</taxon>
        <taxon>Arundineae</taxon>
        <taxon>Arundo</taxon>
    </lineage>
</organism>
<proteinExistence type="predicted"/>
<dbReference type="AlphaFoldDB" id="A0A0A9BRS5"/>
<dbReference type="EMBL" id="GBRH01234065">
    <property type="protein sequence ID" value="JAD63830.1"/>
    <property type="molecule type" value="Transcribed_RNA"/>
</dbReference>
<protein>
    <submittedName>
        <fullName evidence="2">Uncharacterized protein</fullName>
    </submittedName>
</protein>
<feature type="compositionally biased region" description="Polar residues" evidence="1">
    <location>
        <begin position="19"/>
        <end position="31"/>
    </location>
</feature>
<accession>A0A0A9BRS5</accession>
<sequence>MPTDVNLIETTNHCEKDSQTTVQPSGGWSYH</sequence>
<evidence type="ECO:0000256" key="1">
    <source>
        <dbReference type="SAM" id="MobiDB-lite"/>
    </source>
</evidence>